<organism evidence="2 3">
    <name type="scientific">Rhizophagus clarus</name>
    <dbReference type="NCBI Taxonomy" id="94130"/>
    <lineage>
        <taxon>Eukaryota</taxon>
        <taxon>Fungi</taxon>
        <taxon>Fungi incertae sedis</taxon>
        <taxon>Mucoromycota</taxon>
        <taxon>Glomeromycotina</taxon>
        <taxon>Glomeromycetes</taxon>
        <taxon>Glomerales</taxon>
        <taxon>Glomeraceae</taxon>
        <taxon>Rhizophagus</taxon>
    </lineage>
</organism>
<dbReference type="EMBL" id="BEXD01001057">
    <property type="protein sequence ID" value="GBB92004.1"/>
    <property type="molecule type" value="Genomic_DNA"/>
</dbReference>
<accession>A0A2Z6R2Y5</accession>
<dbReference type="AlphaFoldDB" id="A0A2Z6R2Y5"/>
<name>A0A2Z6R2Y5_9GLOM</name>
<dbReference type="Proteomes" id="UP000247702">
    <property type="component" value="Unassembled WGS sequence"/>
</dbReference>
<evidence type="ECO:0000313" key="3">
    <source>
        <dbReference type="Proteomes" id="UP000247702"/>
    </source>
</evidence>
<gene>
    <name evidence="2" type="ORF">RclHR1_01950016</name>
</gene>
<proteinExistence type="predicted"/>
<feature type="compositionally biased region" description="Low complexity" evidence="1">
    <location>
        <begin position="9"/>
        <end position="22"/>
    </location>
</feature>
<protein>
    <submittedName>
        <fullName evidence="2">Uncharacterized protein</fullName>
    </submittedName>
</protein>
<keyword evidence="3" id="KW-1185">Reference proteome</keyword>
<reference evidence="2 3" key="1">
    <citation type="submission" date="2017-11" db="EMBL/GenBank/DDBJ databases">
        <title>The genome of Rhizophagus clarus HR1 reveals common genetic basis of auxotrophy among arbuscular mycorrhizal fungi.</title>
        <authorList>
            <person name="Kobayashi Y."/>
        </authorList>
    </citation>
    <scope>NUCLEOTIDE SEQUENCE [LARGE SCALE GENOMIC DNA]</scope>
    <source>
        <strain evidence="2 3">HR1</strain>
    </source>
</reference>
<feature type="region of interest" description="Disordered" evidence="1">
    <location>
        <begin position="1"/>
        <end position="22"/>
    </location>
</feature>
<sequence length="196" mass="22422">MKKGFLLSKPAPKTASTSSTTKVTPTTALKSIPSGRFHDVIVDFISKIVDINSVFLLSSISPSDPTAINEFFECYPDQVVPLEQLSQRFLNYRGSHFVAQFLATLLNIFLLDDDHREIFLMDSEIRRALYSYLRNVNWVIDFVRHFPVKGKNFCTPEISVVMGRGRGLWTSVRVRVRKFYVPNILSEKEELFPADL</sequence>
<evidence type="ECO:0000256" key="1">
    <source>
        <dbReference type="SAM" id="MobiDB-lite"/>
    </source>
</evidence>
<evidence type="ECO:0000313" key="2">
    <source>
        <dbReference type="EMBL" id="GBB92004.1"/>
    </source>
</evidence>
<comment type="caution">
    <text evidence="2">The sequence shown here is derived from an EMBL/GenBank/DDBJ whole genome shotgun (WGS) entry which is preliminary data.</text>
</comment>